<accession>A0A9X2F1I4</accession>
<keyword evidence="2" id="KW-1185">Reference proteome</keyword>
<dbReference type="RefSeq" id="WP_252586751.1">
    <property type="nucleotide sequence ID" value="NZ_JAMWYS010000024.1"/>
</dbReference>
<sequence>MKLGYKILVAVLLIIPQWLQAQDHNYSQFFNSPIYLNPSLTGQFDGDLRFGLTCRNQWSALAGSLSSFTFSADYKVPDFGGGIGLMATRSVEGYGLLTKNNLAATFSYSVGSDDLVVSFGLQTGVANRAINWSKLVFADQLDAITGILPGVASGATTPVNENKFYLDIGAGTNFLYKNFMIGANMQHLNKPDESLTGVSSSNLPIRSIVHASFILPLNPYFDDSPEIIPSVVFYKQTKFQSITAGFQYKRKNVNVGLWYRGKSIENSDAVVVSAIFDLFPGRSKMRLGISHDATLSRVSYSRTAGTTEASFLMETDLPNHDNSRRRFDTSRNCYDFY</sequence>
<dbReference type="Pfam" id="PF11751">
    <property type="entry name" value="PorP_SprF"/>
    <property type="match status" value="1"/>
</dbReference>
<organism evidence="1 2">
    <name type="scientific">Solitalea agri</name>
    <dbReference type="NCBI Taxonomy" id="2953739"/>
    <lineage>
        <taxon>Bacteria</taxon>
        <taxon>Pseudomonadati</taxon>
        <taxon>Bacteroidota</taxon>
        <taxon>Sphingobacteriia</taxon>
        <taxon>Sphingobacteriales</taxon>
        <taxon>Sphingobacteriaceae</taxon>
        <taxon>Solitalea</taxon>
    </lineage>
</organism>
<name>A0A9X2F1I4_9SPHI</name>
<dbReference type="InterPro" id="IPR019861">
    <property type="entry name" value="PorP/SprF_Bacteroidetes"/>
</dbReference>
<dbReference type="Proteomes" id="UP001155182">
    <property type="component" value="Unassembled WGS sequence"/>
</dbReference>
<dbReference type="AlphaFoldDB" id="A0A9X2F1I4"/>
<protein>
    <submittedName>
        <fullName evidence="1">PorP/SprF family type IX secretion system membrane protein</fullName>
    </submittedName>
</protein>
<evidence type="ECO:0000313" key="2">
    <source>
        <dbReference type="Proteomes" id="UP001155182"/>
    </source>
</evidence>
<comment type="caution">
    <text evidence="1">The sequence shown here is derived from an EMBL/GenBank/DDBJ whole genome shotgun (WGS) entry which is preliminary data.</text>
</comment>
<evidence type="ECO:0000313" key="1">
    <source>
        <dbReference type="EMBL" id="MCO4292384.1"/>
    </source>
</evidence>
<dbReference type="NCBIfam" id="TIGR03519">
    <property type="entry name" value="T9SS_PorP_fam"/>
    <property type="match status" value="1"/>
</dbReference>
<dbReference type="EMBL" id="JAMWYS010000024">
    <property type="protein sequence ID" value="MCO4292384.1"/>
    <property type="molecule type" value="Genomic_DNA"/>
</dbReference>
<gene>
    <name evidence="1" type="ORF">NF867_05850</name>
</gene>
<reference evidence="1" key="1">
    <citation type="submission" date="2022-06" db="EMBL/GenBank/DDBJ databases">
        <title>Solitalea sp. MAHUQ-68 isolated from rhizospheric soil.</title>
        <authorList>
            <person name="Huq M.A."/>
        </authorList>
    </citation>
    <scope>NUCLEOTIDE SEQUENCE</scope>
    <source>
        <strain evidence="1">MAHUQ-68</strain>
    </source>
</reference>
<proteinExistence type="predicted"/>